<keyword evidence="3" id="KW-1185">Reference proteome</keyword>
<feature type="region of interest" description="Disordered" evidence="1">
    <location>
        <begin position="1"/>
        <end position="71"/>
    </location>
</feature>
<gene>
    <name evidence="2" type="ORF">BU14_0031s0070</name>
</gene>
<dbReference type="EMBL" id="KV918767">
    <property type="protein sequence ID" value="OSX80900.1"/>
    <property type="molecule type" value="Genomic_DNA"/>
</dbReference>
<feature type="compositionally biased region" description="Low complexity" evidence="1">
    <location>
        <begin position="18"/>
        <end position="44"/>
    </location>
</feature>
<reference evidence="2 3" key="1">
    <citation type="submission" date="2017-03" db="EMBL/GenBank/DDBJ databases">
        <title>WGS assembly of Porphyra umbilicalis.</title>
        <authorList>
            <person name="Brawley S.H."/>
            <person name="Blouin N.A."/>
            <person name="Ficko-Blean E."/>
            <person name="Wheeler G.L."/>
            <person name="Lohr M."/>
            <person name="Goodson H.V."/>
            <person name="Jenkins J.W."/>
            <person name="Blaby-Haas C.E."/>
            <person name="Helliwell K.E."/>
            <person name="Chan C."/>
            <person name="Marriage T."/>
            <person name="Bhattacharya D."/>
            <person name="Klein A.S."/>
            <person name="Badis Y."/>
            <person name="Brodie J."/>
            <person name="Cao Y."/>
            <person name="Collen J."/>
            <person name="Dittami S.M."/>
            <person name="Gachon C.M."/>
            <person name="Green B.R."/>
            <person name="Karpowicz S."/>
            <person name="Kim J.W."/>
            <person name="Kudahl U."/>
            <person name="Lin S."/>
            <person name="Michel G."/>
            <person name="Mittag M."/>
            <person name="Olson B.J."/>
            <person name="Pangilinan J."/>
            <person name="Peng Y."/>
            <person name="Qiu H."/>
            <person name="Shu S."/>
            <person name="Singer J.T."/>
            <person name="Smith A.G."/>
            <person name="Sprecher B.N."/>
            <person name="Wagner V."/>
            <person name="Wang W."/>
            <person name="Wang Z.-Y."/>
            <person name="Yan J."/>
            <person name="Yarish C."/>
            <person name="Zoeuner-Riek S."/>
            <person name="Zhuang Y."/>
            <person name="Zou Y."/>
            <person name="Lindquist E.A."/>
            <person name="Grimwood J."/>
            <person name="Barry K."/>
            <person name="Rokhsar D.S."/>
            <person name="Schmutz J."/>
            <person name="Stiller J.W."/>
            <person name="Grossman A.R."/>
            <person name="Prochnik S.E."/>
        </authorList>
    </citation>
    <scope>NUCLEOTIDE SEQUENCE [LARGE SCALE GENOMIC DNA]</scope>
    <source>
        <strain evidence="2">4086291</strain>
    </source>
</reference>
<proteinExistence type="predicted"/>
<evidence type="ECO:0000256" key="1">
    <source>
        <dbReference type="SAM" id="MobiDB-lite"/>
    </source>
</evidence>
<feature type="compositionally biased region" description="Pro residues" evidence="1">
    <location>
        <begin position="58"/>
        <end position="71"/>
    </location>
</feature>
<dbReference type="AlphaFoldDB" id="A0A1X6PJ88"/>
<organism evidence="2 3">
    <name type="scientific">Porphyra umbilicalis</name>
    <name type="common">Purple laver</name>
    <name type="synonym">Red alga</name>
    <dbReference type="NCBI Taxonomy" id="2786"/>
    <lineage>
        <taxon>Eukaryota</taxon>
        <taxon>Rhodophyta</taxon>
        <taxon>Bangiophyceae</taxon>
        <taxon>Bangiales</taxon>
        <taxon>Bangiaceae</taxon>
        <taxon>Porphyra</taxon>
    </lineage>
</organism>
<evidence type="ECO:0000313" key="2">
    <source>
        <dbReference type="EMBL" id="OSX80900.1"/>
    </source>
</evidence>
<name>A0A1X6PJ88_PORUM</name>
<dbReference type="Proteomes" id="UP000218209">
    <property type="component" value="Unassembled WGS sequence"/>
</dbReference>
<evidence type="ECO:0000313" key="3">
    <source>
        <dbReference type="Proteomes" id="UP000218209"/>
    </source>
</evidence>
<accession>A0A1X6PJ88</accession>
<sequence>MVSRLSSRLAPFRRRPSSVRPPSSTASSSGVPPAGAARGSAMAAGGSGVGHGHGQRPQSPPPPATFPPAPVLPIAAPSSLPRYASSALDTDRLRTPVLVYAPYGRGDRLADTVSLAGNAGRRYLRELHTMTGAIQAGTFLLEEDHMQRLYALYETLRSYAAFYEDAVVRVWARWSTADGGGMRSALEAVGAALGVTDAAWAALSGSADAAAHVGDVLRGCHGVSAAAAVAFGRAEAAIAPVLAAAAAGAPNEKEKRRLVRGVEGALVAAAEAAFPGRGLLVLAHWLPTEAYVAKFVGRYLPSGVSGASSPSHRKRLSKEEAAARSRAADAARRSFAAGRSAFEEASRGALAFFERHQGSQTALPGGVGGAAVAGPQRLALLPAPVGPV</sequence>
<protein>
    <submittedName>
        <fullName evidence="2">Uncharacterized protein</fullName>
    </submittedName>
</protein>
<feature type="region of interest" description="Disordered" evidence="1">
    <location>
        <begin position="304"/>
        <end position="323"/>
    </location>
</feature>